<keyword evidence="3" id="KW-1185">Reference proteome</keyword>
<comment type="caution">
    <text evidence="2">The sequence shown here is derived from an EMBL/GenBank/DDBJ whole genome shotgun (WGS) entry which is preliminary data.</text>
</comment>
<keyword evidence="1" id="KW-0812">Transmembrane</keyword>
<reference evidence="2 3" key="1">
    <citation type="submission" date="2023-01" db="EMBL/GenBank/DDBJ databases">
        <title>Analysis of 21 Apiospora genomes using comparative genomics revels a genus with tremendous synthesis potential of carbohydrate active enzymes and secondary metabolites.</title>
        <authorList>
            <person name="Sorensen T."/>
        </authorList>
    </citation>
    <scope>NUCLEOTIDE SEQUENCE [LARGE SCALE GENOMIC DNA]</scope>
    <source>
        <strain evidence="2 3">CBS 20057</strain>
    </source>
</reference>
<evidence type="ECO:0000313" key="3">
    <source>
        <dbReference type="Proteomes" id="UP001396898"/>
    </source>
</evidence>
<feature type="transmembrane region" description="Helical" evidence="1">
    <location>
        <begin position="133"/>
        <end position="152"/>
    </location>
</feature>
<organism evidence="2 3">
    <name type="scientific">Apiospora marii</name>
    <dbReference type="NCBI Taxonomy" id="335849"/>
    <lineage>
        <taxon>Eukaryota</taxon>
        <taxon>Fungi</taxon>
        <taxon>Dikarya</taxon>
        <taxon>Ascomycota</taxon>
        <taxon>Pezizomycotina</taxon>
        <taxon>Sordariomycetes</taxon>
        <taxon>Xylariomycetidae</taxon>
        <taxon>Amphisphaeriales</taxon>
        <taxon>Apiosporaceae</taxon>
        <taxon>Apiospora</taxon>
    </lineage>
</organism>
<evidence type="ECO:0000256" key="1">
    <source>
        <dbReference type="SAM" id="Phobius"/>
    </source>
</evidence>
<keyword evidence="1" id="KW-0472">Membrane</keyword>
<gene>
    <name evidence="2" type="ORF">PG991_008648</name>
</gene>
<sequence length="372" mass="39473">MVAAHGLVGHNINFRRVDLTWVYSMSFYKRPNLPELIRLDKEIDAAIGAAPRQRAGAVLVLLPFVAGVDGGVEVLLAVVERHGGGLGRRAAGRAAAGAGRRPLEDQVHLGAPQDVGRRPARVQGVDPGLPAEVVDGLVTVVVAGGSAGLVFVVVGSGFFVVAGDGLVLSFWLLVVLVLKEVEELFTLVVVGEELVPLDDDDGGAVFEGGLESVALVADDDVFELDSVLEELDLVVVELNTVLVADADMVPSRGQESARFWPPDAVYSSPRVRLREIGCPLVGIVLHQDLAPCRFVGQLIDLRHAGRPDVAPFDDGNALERRAGPEKSVQQLVHPRVLKHRPSVAVGVANPVRVFAGGRDEDLRLGGFVQGTC</sequence>
<name>A0ABR1RLC7_9PEZI</name>
<dbReference type="Proteomes" id="UP001396898">
    <property type="component" value="Unassembled WGS sequence"/>
</dbReference>
<dbReference type="EMBL" id="JAQQWI010000012">
    <property type="protein sequence ID" value="KAK8015760.1"/>
    <property type="molecule type" value="Genomic_DNA"/>
</dbReference>
<accession>A0ABR1RLC7</accession>
<protein>
    <submittedName>
        <fullName evidence="2">Uncharacterized protein</fullName>
    </submittedName>
</protein>
<proteinExistence type="predicted"/>
<evidence type="ECO:0000313" key="2">
    <source>
        <dbReference type="EMBL" id="KAK8015760.1"/>
    </source>
</evidence>
<keyword evidence="1" id="KW-1133">Transmembrane helix</keyword>